<organism evidence="1 2">
    <name type="scientific">Entomophthora muscae</name>
    <dbReference type="NCBI Taxonomy" id="34485"/>
    <lineage>
        <taxon>Eukaryota</taxon>
        <taxon>Fungi</taxon>
        <taxon>Fungi incertae sedis</taxon>
        <taxon>Zoopagomycota</taxon>
        <taxon>Entomophthoromycotina</taxon>
        <taxon>Entomophthoromycetes</taxon>
        <taxon>Entomophthorales</taxon>
        <taxon>Entomophthoraceae</taxon>
        <taxon>Entomophthora</taxon>
    </lineage>
</organism>
<comment type="caution">
    <text evidence="1">The sequence shown here is derived from an EMBL/GenBank/DDBJ whole genome shotgun (WGS) entry which is preliminary data.</text>
</comment>
<evidence type="ECO:0000313" key="2">
    <source>
        <dbReference type="Proteomes" id="UP001165960"/>
    </source>
</evidence>
<dbReference type="EMBL" id="QTSX02005815">
    <property type="protein sequence ID" value="KAJ9057225.1"/>
    <property type="molecule type" value="Genomic_DNA"/>
</dbReference>
<sequence>MFFYLLLVLPGWILAKPVTHILHEGKFRVRLTCASEDSICVGFKETIKHVAKFSGNALILNNEVHAAIVFSPFTVEAGTEFELADTSVKHIWSQKAPGTFIPRALCKQIDICSNEDKVDFTVTINPSQPFYFASDFGKNQNGYSAIDSLAHEFVHGLGFTDCFSSDISNANIIPFFETSPGHYENTASIEFLDNSFVNHIYTKDNKKLTSFIERLNMKNQIPLRDPTCEKTQLTDYHLEITKKIEALATTSGGLYFKTKTGKKVLLETNGEYEPGRSLSHLDKNYDGSQETLMIEDGIPSKGVHDLEFYGWRTSPFGSLTLEVLARMGYQLNPKPLYENSLHGLKEKIDKSPSC</sequence>
<dbReference type="Proteomes" id="UP001165960">
    <property type="component" value="Unassembled WGS sequence"/>
</dbReference>
<name>A0ACC2S4J1_9FUNG</name>
<proteinExistence type="predicted"/>
<reference evidence="1" key="1">
    <citation type="submission" date="2022-04" db="EMBL/GenBank/DDBJ databases">
        <title>Genome of the entomopathogenic fungus Entomophthora muscae.</title>
        <authorList>
            <person name="Elya C."/>
            <person name="Lovett B.R."/>
            <person name="Lee E."/>
            <person name="Macias A.M."/>
            <person name="Hajek A.E."/>
            <person name="De Bivort B.L."/>
            <person name="Kasson M.T."/>
            <person name="De Fine Licht H.H."/>
            <person name="Stajich J.E."/>
        </authorList>
    </citation>
    <scope>NUCLEOTIDE SEQUENCE</scope>
    <source>
        <strain evidence="1">Berkeley</strain>
    </source>
</reference>
<gene>
    <name evidence="1" type="ORF">DSO57_1024755</name>
</gene>
<keyword evidence="2" id="KW-1185">Reference proteome</keyword>
<protein>
    <submittedName>
        <fullName evidence="1">Uncharacterized protein</fullName>
    </submittedName>
</protein>
<accession>A0ACC2S4J1</accession>
<evidence type="ECO:0000313" key="1">
    <source>
        <dbReference type="EMBL" id="KAJ9057225.1"/>
    </source>
</evidence>